<dbReference type="PROSITE" id="PS50850">
    <property type="entry name" value="MFS"/>
    <property type="match status" value="1"/>
</dbReference>
<feature type="transmembrane region" description="Helical" evidence="5">
    <location>
        <begin position="303"/>
        <end position="329"/>
    </location>
</feature>
<evidence type="ECO:0000256" key="1">
    <source>
        <dbReference type="ARBA" id="ARBA00004141"/>
    </source>
</evidence>
<gene>
    <name evidence="7" type="ORF">GFSPODELE1_LOCUS4855</name>
</gene>
<feature type="transmembrane region" description="Helical" evidence="5">
    <location>
        <begin position="68"/>
        <end position="93"/>
    </location>
</feature>
<evidence type="ECO:0000256" key="3">
    <source>
        <dbReference type="ARBA" id="ARBA00022989"/>
    </source>
</evidence>
<keyword evidence="2 5" id="KW-0812">Transmembrane</keyword>
<evidence type="ECO:0000313" key="7">
    <source>
        <dbReference type="EMBL" id="CAL1704107.1"/>
    </source>
</evidence>
<dbReference type="Pfam" id="PF07690">
    <property type="entry name" value="MFS_1"/>
    <property type="match status" value="1"/>
</dbReference>
<dbReference type="CDD" id="cd17323">
    <property type="entry name" value="MFS_Tpo1_MDR_like"/>
    <property type="match status" value="1"/>
</dbReference>
<dbReference type="PANTHER" id="PTHR23502">
    <property type="entry name" value="MAJOR FACILITATOR SUPERFAMILY"/>
    <property type="match status" value="1"/>
</dbReference>
<dbReference type="Gene3D" id="1.20.1250.20">
    <property type="entry name" value="MFS general substrate transporter like domains"/>
    <property type="match status" value="1"/>
</dbReference>
<feature type="transmembrane region" description="Helical" evidence="5">
    <location>
        <begin position="136"/>
        <end position="154"/>
    </location>
</feature>
<feature type="transmembrane region" description="Helical" evidence="5">
    <location>
        <begin position="228"/>
        <end position="254"/>
    </location>
</feature>
<dbReference type="PANTHER" id="PTHR23502:SF38">
    <property type="entry name" value="POLYAMINE TRANSPORTER 4"/>
    <property type="match status" value="1"/>
</dbReference>
<feature type="transmembrane region" description="Helical" evidence="5">
    <location>
        <begin position="196"/>
        <end position="216"/>
    </location>
</feature>
<keyword evidence="4 5" id="KW-0472">Membrane</keyword>
<name>A0ABP1DAH4_9APHY</name>
<protein>
    <recommendedName>
        <fullName evidence="6">Major facilitator superfamily (MFS) profile domain-containing protein</fullName>
    </recommendedName>
</protein>
<proteinExistence type="predicted"/>
<keyword evidence="3 5" id="KW-1133">Transmembrane helix</keyword>
<dbReference type="Proteomes" id="UP001497453">
    <property type="component" value="Chromosome 3"/>
</dbReference>
<dbReference type="InterPro" id="IPR036259">
    <property type="entry name" value="MFS_trans_sf"/>
</dbReference>
<accession>A0ABP1DAH4</accession>
<keyword evidence="8" id="KW-1185">Reference proteome</keyword>
<feature type="transmembrane region" description="Helical" evidence="5">
    <location>
        <begin position="341"/>
        <end position="360"/>
    </location>
</feature>
<dbReference type="InterPro" id="IPR020846">
    <property type="entry name" value="MFS_dom"/>
</dbReference>
<evidence type="ECO:0000256" key="2">
    <source>
        <dbReference type="ARBA" id="ARBA00022692"/>
    </source>
</evidence>
<organism evidence="7 8">
    <name type="scientific">Somion occarium</name>
    <dbReference type="NCBI Taxonomy" id="3059160"/>
    <lineage>
        <taxon>Eukaryota</taxon>
        <taxon>Fungi</taxon>
        <taxon>Dikarya</taxon>
        <taxon>Basidiomycota</taxon>
        <taxon>Agaricomycotina</taxon>
        <taxon>Agaricomycetes</taxon>
        <taxon>Polyporales</taxon>
        <taxon>Cerrenaceae</taxon>
        <taxon>Somion</taxon>
    </lineage>
</organism>
<dbReference type="EMBL" id="OZ037946">
    <property type="protein sequence ID" value="CAL1704107.1"/>
    <property type="molecule type" value="Genomic_DNA"/>
</dbReference>
<evidence type="ECO:0000259" key="6">
    <source>
        <dbReference type="PROSITE" id="PS50850"/>
    </source>
</evidence>
<evidence type="ECO:0000256" key="4">
    <source>
        <dbReference type="ARBA" id="ARBA00023136"/>
    </source>
</evidence>
<evidence type="ECO:0000313" key="8">
    <source>
        <dbReference type="Proteomes" id="UP001497453"/>
    </source>
</evidence>
<feature type="transmembrane region" description="Helical" evidence="5">
    <location>
        <begin position="476"/>
        <end position="496"/>
    </location>
</feature>
<feature type="transmembrane region" description="Helical" evidence="5">
    <location>
        <begin position="408"/>
        <end position="429"/>
    </location>
</feature>
<feature type="domain" description="Major facilitator superfamily (MFS) profile" evidence="6">
    <location>
        <begin position="70"/>
        <end position="500"/>
    </location>
</feature>
<sequence>MSRQTCVEFNEQLVCREKDVVTVTVTNEPESGRHGQCPGSGTVEDPYVVDWDPDDKSYPYNWSNGRRWLITLQLALSTLTVAFCSSAITGGLAALAKEMHCSQEVALLGVSLYVIGFGLGPLVFAPLSEVLGRRPVFLLTYSVLTLFLLGCALSRNIVAMLICRLFAGIFGSSPLTNASGVVSDIWTPRERGVASALYASAPFLGPVLGPLVSGWVAETRLGWRFNFWIMLMCAGFSLVFGFLATPETYSPVLLRKRAKRLSKASGGQKRYISKHDLLHARSFRVILRTNMTRPFTFLATEPIVLLIALYISIAYAILYSFFAAFPIVFQEHRHFSTGQGGLAFLGVGAGVVIGSALTPIQNRLYWRAMDRSPEGKAPPEARLYLPMFSAIVLPIGLFWFAWTTDLPVHYIVPILAGIPIGLGTAQIMIGLTQYLIDTYGIFCASAIAATVLLRSILAAVFPLISPPMYKKLGNHWAVTIFACIALACTPIPWLFYKYGALIRSKSQYARHPSVPPTVFSIRDTNATNEKKAQMSV</sequence>
<dbReference type="SUPFAM" id="SSF103473">
    <property type="entry name" value="MFS general substrate transporter"/>
    <property type="match status" value="1"/>
</dbReference>
<evidence type="ECO:0000256" key="5">
    <source>
        <dbReference type="SAM" id="Phobius"/>
    </source>
</evidence>
<feature type="transmembrane region" description="Helical" evidence="5">
    <location>
        <begin position="381"/>
        <end position="402"/>
    </location>
</feature>
<feature type="transmembrane region" description="Helical" evidence="5">
    <location>
        <begin position="105"/>
        <end position="124"/>
    </location>
</feature>
<feature type="transmembrane region" description="Helical" evidence="5">
    <location>
        <begin position="441"/>
        <end position="464"/>
    </location>
</feature>
<dbReference type="InterPro" id="IPR011701">
    <property type="entry name" value="MFS"/>
</dbReference>
<comment type="subcellular location">
    <subcellularLocation>
        <location evidence="1">Membrane</location>
        <topology evidence="1">Multi-pass membrane protein</topology>
    </subcellularLocation>
</comment>
<reference evidence="8" key="1">
    <citation type="submission" date="2024-04" db="EMBL/GenBank/DDBJ databases">
        <authorList>
            <person name="Shaw F."/>
            <person name="Minotto A."/>
        </authorList>
    </citation>
    <scope>NUCLEOTIDE SEQUENCE [LARGE SCALE GENOMIC DNA]</scope>
</reference>